<dbReference type="Gene3D" id="3.90.1200.10">
    <property type="match status" value="1"/>
</dbReference>
<organism evidence="2 3">
    <name type="scientific">Chitinophaga dinghuensis</name>
    <dbReference type="NCBI Taxonomy" id="1539050"/>
    <lineage>
        <taxon>Bacteria</taxon>
        <taxon>Pseudomonadati</taxon>
        <taxon>Bacteroidota</taxon>
        <taxon>Chitinophagia</taxon>
        <taxon>Chitinophagales</taxon>
        <taxon>Chitinophagaceae</taxon>
        <taxon>Chitinophaga</taxon>
    </lineage>
</organism>
<protein>
    <submittedName>
        <fullName evidence="2">Phosphotransferase family enzyme</fullName>
    </submittedName>
</protein>
<gene>
    <name evidence="2" type="ORF">CLV59_104113</name>
</gene>
<keyword evidence="3" id="KW-1185">Reference proteome</keyword>
<dbReference type="RefSeq" id="WP_111592452.1">
    <property type="nucleotide sequence ID" value="NZ_QLMA01000004.1"/>
</dbReference>
<sequence length="340" mass="38215">MLSTIYEYIPVSKKIPLQTAIQQTITEPVTAVKLLTGGLSDATVFLITTESRDYLLKLIPDHVDKKGLTEKYQLAVGAGVAPGSYYMDDAMGLYITDFVRNQPTHTVFSPTQTVTELSSRIRALHQAGLPADARKTDVTKIFDQTFSWYADNGFLTGTVKENTLLQYEHIKAVYPWNDSAAVFCHNDLNPRNVLCDGQRLWMVDWDTSGVSDRFVDLSIAAIFFAPIGELEASFLHAYFEGDPSAEQLARFKVLKQLCRLVYASKFLQLAMQQQPADTEYNLDPNETDLPTVGQQLRSGSLSMDTPQGLWLYGKAMLNEALTRINEDSFQEYLDCLKQQH</sequence>
<evidence type="ECO:0000313" key="3">
    <source>
        <dbReference type="Proteomes" id="UP000249819"/>
    </source>
</evidence>
<reference evidence="2 3" key="1">
    <citation type="submission" date="2018-06" db="EMBL/GenBank/DDBJ databases">
        <title>Genomic Encyclopedia of Archaeal and Bacterial Type Strains, Phase II (KMG-II): from individual species to whole genera.</title>
        <authorList>
            <person name="Goeker M."/>
        </authorList>
    </citation>
    <scope>NUCLEOTIDE SEQUENCE [LARGE SCALE GENOMIC DNA]</scope>
    <source>
        <strain evidence="2 3">DSM 29821</strain>
    </source>
</reference>
<evidence type="ECO:0000259" key="1">
    <source>
        <dbReference type="Pfam" id="PF01636"/>
    </source>
</evidence>
<dbReference type="SUPFAM" id="SSF56112">
    <property type="entry name" value="Protein kinase-like (PK-like)"/>
    <property type="match status" value="1"/>
</dbReference>
<evidence type="ECO:0000313" key="2">
    <source>
        <dbReference type="EMBL" id="RAJ81888.1"/>
    </source>
</evidence>
<dbReference type="InterPro" id="IPR002575">
    <property type="entry name" value="Aminoglycoside_PTrfase"/>
</dbReference>
<name>A0A327W787_9BACT</name>
<dbReference type="Pfam" id="PF01636">
    <property type="entry name" value="APH"/>
    <property type="match status" value="1"/>
</dbReference>
<accession>A0A327W787</accession>
<proteinExistence type="predicted"/>
<dbReference type="GO" id="GO:0016740">
    <property type="term" value="F:transferase activity"/>
    <property type="evidence" value="ECO:0007669"/>
    <property type="project" value="UniProtKB-KW"/>
</dbReference>
<dbReference type="InterPro" id="IPR011009">
    <property type="entry name" value="Kinase-like_dom_sf"/>
</dbReference>
<dbReference type="EMBL" id="QLMA01000004">
    <property type="protein sequence ID" value="RAJ81888.1"/>
    <property type="molecule type" value="Genomic_DNA"/>
</dbReference>
<dbReference type="Proteomes" id="UP000249819">
    <property type="component" value="Unassembled WGS sequence"/>
</dbReference>
<dbReference type="OrthoDB" id="179763at2"/>
<feature type="domain" description="Aminoglycoside phosphotransferase" evidence="1">
    <location>
        <begin position="32"/>
        <end position="243"/>
    </location>
</feature>
<dbReference type="AlphaFoldDB" id="A0A327W787"/>
<keyword evidence="2" id="KW-0808">Transferase</keyword>
<comment type="caution">
    <text evidence="2">The sequence shown here is derived from an EMBL/GenBank/DDBJ whole genome shotgun (WGS) entry which is preliminary data.</text>
</comment>